<reference evidence="4" key="1">
    <citation type="submission" date="2019-04" db="EMBL/GenBank/DDBJ databases">
        <title>Friends and foes A comparative genomics studyof 23 Aspergillus species from section Flavi.</title>
        <authorList>
            <consortium name="DOE Joint Genome Institute"/>
            <person name="Kjaerbolling I."/>
            <person name="Vesth T."/>
            <person name="Frisvad J.C."/>
            <person name="Nybo J.L."/>
            <person name="Theobald S."/>
            <person name="Kildgaard S."/>
            <person name="Isbrandt T."/>
            <person name="Kuo A."/>
            <person name="Sato A."/>
            <person name="Lyhne E.K."/>
            <person name="Kogle M.E."/>
            <person name="Wiebenga A."/>
            <person name="Kun R.S."/>
            <person name="Lubbers R.J."/>
            <person name="Makela M.R."/>
            <person name="Barry K."/>
            <person name="Chovatia M."/>
            <person name="Clum A."/>
            <person name="Daum C."/>
            <person name="Haridas S."/>
            <person name="He G."/>
            <person name="LaButti K."/>
            <person name="Lipzen A."/>
            <person name="Mondo S."/>
            <person name="Riley R."/>
            <person name="Salamov A."/>
            <person name="Simmons B.A."/>
            <person name="Magnuson J.K."/>
            <person name="Henrissat B."/>
            <person name="Mortensen U.H."/>
            <person name="Larsen T.O."/>
            <person name="Devries R.P."/>
            <person name="Grigoriev I.V."/>
            <person name="Machida M."/>
            <person name="Baker S.E."/>
            <person name="Andersen M.R."/>
        </authorList>
    </citation>
    <scope>NUCLEOTIDE SEQUENCE [LARGE SCALE GENOMIC DNA]</scope>
    <source>
        <strain evidence="4">CBS 130017</strain>
    </source>
</reference>
<keyword evidence="4" id="KW-1185">Reference proteome</keyword>
<feature type="chain" id="PRO_5024969041" evidence="2">
    <location>
        <begin position="19"/>
        <end position="142"/>
    </location>
</feature>
<dbReference type="Proteomes" id="UP000325945">
    <property type="component" value="Unassembled WGS sequence"/>
</dbReference>
<feature type="region of interest" description="Disordered" evidence="1">
    <location>
        <begin position="22"/>
        <end position="42"/>
    </location>
</feature>
<proteinExistence type="predicted"/>
<accession>A0A5N6XBV4</accession>
<evidence type="ECO:0000256" key="1">
    <source>
        <dbReference type="SAM" id="MobiDB-lite"/>
    </source>
</evidence>
<evidence type="ECO:0000256" key="2">
    <source>
        <dbReference type="SAM" id="SignalP"/>
    </source>
</evidence>
<keyword evidence="2" id="KW-0732">Signal</keyword>
<name>A0A5N6XBV4_9EURO</name>
<gene>
    <name evidence="3" type="ORF">BDV39DRAFT_201721</name>
</gene>
<organism evidence="3 4">
    <name type="scientific">Aspergillus sergii</name>
    <dbReference type="NCBI Taxonomy" id="1034303"/>
    <lineage>
        <taxon>Eukaryota</taxon>
        <taxon>Fungi</taxon>
        <taxon>Dikarya</taxon>
        <taxon>Ascomycota</taxon>
        <taxon>Pezizomycotina</taxon>
        <taxon>Eurotiomycetes</taxon>
        <taxon>Eurotiomycetidae</taxon>
        <taxon>Eurotiales</taxon>
        <taxon>Aspergillaceae</taxon>
        <taxon>Aspergillus</taxon>
        <taxon>Aspergillus subgen. Circumdati</taxon>
    </lineage>
</organism>
<evidence type="ECO:0000313" key="3">
    <source>
        <dbReference type="EMBL" id="KAE8330701.1"/>
    </source>
</evidence>
<dbReference type="EMBL" id="ML741772">
    <property type="protein sequence ID" value="KAE8330701.1"/>
    <property type="molecule type" value="Genomic_DNA"/>
</dbReference>
<sequence length="142" mass="14557">MKFTTVAAILAFAYAAVAAPQGQEGQQGKEGQKGGDSQHGQGWDDVIIKDYCCPVGVNGYGQGYATLGGAVGCSELRPRGTCTEDWPVSWSCYEKPGGSDGRGPSGQVCFCTASDNCPDSPSFPSLLDSVSALAGAVPALSR</sequence>
<protein>
    <submittedName>
        <fullName evidence="3">Uncharacterized protein</fullName>
    </submittedName>
</protein>
<dbReference type="AlphaFoldDB" id="A0A5N6XBV4"/>
<evidence type="ECO:0000313" key="4">
    <source>
        <dbReference type="Proteomes" id="UP000325945"/>
    </source>
</evidence>
<feature type="signal peptide" evidence="2">
    <location>
        <begin position="1"/>
        <end position="18"/>
    </location>
</feature>